<dbReference type="EMBL" id="JAXOVC010000007">
    <property type="protein sequence ID" value="KAK4499701.1"/>
    <property type="molecule type" value="Genomic_DNA"/>
</dbReference>
<dbReference type="Proteomes" id="UP001305779">
    <property type="component" value="Unassembled WGS sequence"/>
</dbReference>
<accession>A0ABR0EEL6</accession>
<organism evidence="2 3">
    <name type="scientific">Zasmidium cellare</name>
    <name type="common">Wine cellar mold</name>
    <name type="synonym">Racodium cellare</name>
    <dbReference type="NCBI Taxonomy" id="395010"/>
    <lineage>
        <taxon>Eukaryota</taxon>
        <taxon>Fungi</taxon>
        <taxon>Dikarya</taxon>
        <taxon>Ascomycota</taxon>
        <taxon>Pezizomycotina</taxon>
        <taxon>Dothideomycetes</taxon>
        <taxon>Dothideomycetidae</taxon>
        <taxon>Mycosphaerellales</taxon>
        <taxon>Mycosphaerellaceae</taxon>
        <taxon>Zasmidium</taxon>
    </lineage>
</organism>
<protein>
    <submittedName>
        <fullName evidence="2">Uncharacterized protein</fullName>
    </submittedName>
</protein>
<comment type="caution">
    <text evidence="2">The sequence shown here is derived from an EMBL/GenBank/DDBJ whole genome shotgun (WGS) entry which is preliminary data.</text>
</comment>
<feature type="compositionally biased region" description="Basic and acidic residues" evidence="1">
    <location>
        <begin position="303"/>
        <end position="343"/>
    </location>
</feature>
<feature type="compositionally biased region" description="Polar residues" evidence="1">
    <location>
        <begin position="199"/>
        <end position="214"/>
    </location>
</feature>
<reference evidence="2 3" key="1">
    <citation type="journal article" date="2023" name="G3 (Bethesda)">
        <title>A chromosome-level genome assembly of Zasmidium syzygii isolated from banana leaves.</title>
        <authorList>
            <person name="van Westerhoven A.C."/>
            <person name="Mehrabi R."/>
            <person name="Talebi R."/>
            <person name="Steentjes M.B.F."/>
            <person name="Corcolon B."/>
            <person name="Chong P.A."/>
            <person name="Kema G.H.J."/>
            <person name="Seidl M.F."/>
        </authorList>
    </citation>
    <scope>NUCLEOTIDE SEQUENCE [LARGE SCALE GENOMIC DNA]</scope>
    <source>
        <strain evidence="2 3">P124</strain>
    </source>
</reference>
<feature type="region of interest" description="Disordered" evidence="1">
    <location>
        <begin position="379"/>
        <end position="413"/>
    </location>
</feature>
<feature type="compositionally biased region" description="Polar residues" evidence="1">
    <location>
        <begin position="387"/>
        <end position="396"/>
    </location>
</feature>
<name>A0ABR0EEL6_ZASCE</name>
<evidence type="ECO:0000313" key="2">
    <source>
        <dbReference type="EMBL" id="KAK4499701.1"/>
    </source>
</evidence>
<evidence type="ECO:0000256" key="1">
    <source>
        <dbReference type="SAM" id="MobiDB-lite"/>
    </source>
</evidence>
<feature type="compositionally biased region" description="Low complexity" evidence="1">
    <location>
        <begin position="283"/>
        <end position="296"/>
    </location>
</feature>
<sequence>MGDRPDLVRGLTEYLTGLLEERRDLQRLEALMQTNDDRRAVLESLTRVNREINAGRSHLLRLQHQAALQTQQFLTPPAHQAPIPRPQQLPQTGQTYGISGQNGMQQGSVRQRLTAAAPNQNHFPGNRAVQRQDVQHVTARQPPSDGHQAADRKIVPQTLIELPMPSNINRRQMPASDLNGRQDLEEMMPLASTRRHDQASTAQNAHTPANQQQLPIPRGQTASLMPPNGMPAAPNSTITTAGLRNVGPASPVGANNPATGEIRTEVERRARPQPSHGRSITLSPSQERSTTTRTSPPTSPLVEHGDAGDSDFKPENEHEDADVIPRPRALEEDYDDDQPKPASHDGVQGRKRGRSISWEDEDHLCRDVEFKIHKHTRSHKGIRKSRATNNEAVNTLDQDEEAENESHSTRERFERFSDNPKYCTVYRDNETGDVFEAECPFCKGNAFPGTTMSKDGELCTSLKRLQSHIGSVHSDHHHASDGESASFPRRTYEWIALHRRRTLTQGDIDKVREGTYVVTGSTLNRQNRSS</sequence>
<feature type="compositionally biased region" description="Basic and acidic residues" evidence="1">
    <location>
        <begin position="404"/>
        <end position="413"/>
    </location>
</feature>
<feature type="region of interest" description="Disordered" evidence="1">
    <location>
        <begin position="77"/>
        <end position="113"/>
    </location>
</feature>
<evidence type="ECO:0000313" key="3">
    <source>
        <dbReference type="Proteomes" id="UP001305779"/>
    </source>
</evidence>
<keyword evidence="3" id="KW-1185">Reference proteome</keyword>
<feature type="compositionally biased region" description="Polar residues" evidence="1">
    <location>
        <begin position="88"/>
        <end position="113"/>
    </location>
</feature>
<gene>
    <name evidence="2" type="ORF">PRZ48_010219</name>
</gene>
<feature type="region of interest" description="Disordered" evidence="1">
    <location>
        <begin position="198"/>
        <end position="354"/>
    </location>
</feature>
<proteinExistence type="predicted"/>